<feature type="transmembrane region" description="Helical" evidence="1">
    <location>
        <begin position="100"/>
        <end position="119"/>
    </location>
</feature>
<name>A0A8E1R256_9BACT</name>
<keyword evidence="1" id="KW-0472">Membrane</keyword>
<feature type="transmembrane region" description="Helical" evidence="1">
    <location>
        <begin position="142"/>
        <end position="165"/>
    </location>
</feature>
<feature type="transmembrane region" description="Helical" evidence="1">
    <location>
        <begin position="58"/>
        <end position="79"/>
    </location>
</feature>
<evidence type="ECO:0000313" key="3">
    <source>
        <dbReference type="Proteomes" id="UP000036951"/>
    </source>
</evidence>
<dbReference type="AlphaFoldDB" id="A0A8E1R256"/>
<feature type="transmembrane region" description="Helical" evidence="1">
    <location>
        <begin position="20"/>
        <end position="38"/>
    </location>
</feature>
<sequence length="173" mass="19076">MRISLKSIRQLSAEQISTRVLYVLLAVIVLLFGAFFLIGYDIPYDEDPTFNAPMFTDAVLVFIYMLVLATVGITAYAVYRSIKGRDKTSDTINNIPAAKIVWLTTGLTAASLLLTFLLGSSEPVMVNGVKYADVFWLKATDMFINTALILLFVAVCGVVFGLSGYNRKVNLNK</sequence>
<reference evidence="2 3" key="1">
    <citation type="submission" date="2015-06" db="EMBL/GenBank/DDBJ databases">
        <title>Prevotella sp. 109, sp. nov., a novel member of the family Prevotellaceae isolated from human faeces.</title>
        <authorList>
            <person name="Shkoporov A.N."/>
            <person name="Chaplin A.V."/>
            <person name="Kafarskaia L.I."/>
            <person name="Efimov B.A."/>
        </authorList>
    </citation>
    <scope>NUCLEOTIDE SEQUENCE [LARGE SCALE GENOMIC DNA]</scope>
    <source>
        <strain evidence="2 3">109</strain>
    </source>
</reference>
<keyword evidence="3" id="KW-1185">Reference proteome</keyword>
<proteinExistence type="predicted"/>
<keyword evidence="1" id="KW-0812">Transmembrane</keyword>
<dbReference type="Proteomes" id="UP000036951">
    <property type="component" value="Unassembled WGS sequence"/>
</dbReference>
<protein>
    <submittedName>
        <fullName evidence="2">Uncharacterized protein</fullName>
    </submittedName>
</protein>
<dbReference type="EMBL" id="LFQU01000001">
    <property type="protein sequence ID" value="KOO69911.1"/>
    <property type="molecule type" value="Genomic_DNA"/>
</dbReference>
<dbReference type="OrthoDB" id="1082916at2"/>
<comment type="caution">
    <text evidence="2">The sequence shown here is derived from an EMBL/GenBank/DDBJ whole genome shotgun (WGS) entry which is preliminary data.</text>
</comment>
<accession>A0A8E1R256</accession>
<keyword evidence="1" id="KW-1133">Transmembrane helix</keyword>
<evidence type="ECO:0000256" key="1">
    <source>
        <dbReference type="SAM" id="Phobius"/>
    </source>
</evidence>
<organism evidence="2 3">
    <name type="scientific">Xylanibacter rarus</name>
    <dbReference type="NCBI Taxonomy" id="1676614"/>
    <lineage>
        <taxon>Bacteria</taxon>
        <taxon>Pseudomonadati</taxon>
        <taxon>Bacteroidota</taxon>
        <taxon>Bacteroidia</taxon>
        <taxon>Bacteroidales</taxon>
        <taxon>Prevotellaceae</taxon>
        <taxon>Xylanibacter</taxon>
    </lineage>
</organism>
<evidence type="ECO:0000313" key="2">
    <source>
        <dbReference type="EMBL" id="KOO69911.1"/>
    </source>
</evidence>
<gene>
    <name evidence="2" type="ORF">ACU52_01430</name>
</gene>